<dbReference type="PROSITE" id="PS50011">
    <property type="entry name" value="PROTEIN_KINASE_DOM"/>
    <property type="match status" value="1"/>
</dbReference>
<evidence type="ECO:0000256" key="4">
    <source>
        <dbReference type="ARBA" id="ARBA00022553"/>
    </source>
</evidence>
<dbReference type="InterPro" id="IPR017348">
    <property type="entry name" value="PIM1/2/3"/>
</dbReference>
<evidence type="ECO:0000313" key="15">
    <source>
        <dbReference type="Proteomes" id="UP000694546"/>
    </source>
</evidence>
<dbReference type="SUPFAM" id="SSF56112">
    <property type="entry name" value="Protein kinase-like (PK-like)"/>
    <property type="match status" value="1"/>
</dbReference>
<comment type="catalytic activity">
    <reaction evidence="9">
        <text>L-threonyl-[protein] + ATP = O-phospho-L-threonyl-[protein] + ADP + H(+)</text>
        <dbReference type="Rhea" id="RHEA:46608"/>
        <dbReference type="Rhea" id="RHEA-COMP:11060"/>
        <dbReference type="Rhea" id="RHEA-COMP:11605"/>
        <dbReference type="ChEBI" id="CHEBI:15378"/>
        <dbReference type="ChEBI" id="CHEBI:30013"/>
        <dbReference type="ChEBI" id="CHEBI:30616"/>
        <dbReference type="ChEBI" id="CHEBI:61977"/>
        <dbReference type="ChEBI" id="CHEBI:456216"/>
        <dbReference type="EC" id="2.7.11.1"/>
    </reaction>
</comment>
<evidence type="ECO:0000259" key="13">
    <source>
        <dbReference type="PROSITE" id="PS50011"/>
    </source>
</evidence>
<evidence type="ECO:0000256" key="11">
    <source>
        <dbReference type="PIRSR" id="PIRSR037993-1"/>
    </source>
</evidence>
<dbReference type="Ensembl" id="ENSGMOT00000003334.2">
    <property type="protein sequence ID" value="ENSGMOP00000003234.2"/>
    <property type="gene ID" value="ENSGMOG00000002991.2"/>
</dbReference>
<feature type="active site" description="Proton acceptor" evidence="11">
    <location>
        <position position="115"/>
    </location>
</feature>
<keyword evidence="5" id="KW-0808">Transferase</keyword>
<dbReference type="PANTHER" id="PTHR22984:SF11">
    <property type="entry name" value="AURORA KINASE-RELATED"/>
    <property type="match status" value="1"/>
</dbReference>
<comment type="similarity">
    <text evidence="1">Belongs to the protein kinase superfamily. CAMK Ser/Thr protein kinase family. PIM subfamily.</text>
</comment>
<dbReference type="Gene3D" id="3.30.200.20">
    <property type="entry name" value="Phosphorylase Kinase, domain 1"/>
    <property type="match status" value="1"/>
</dbReference>
<evidence type="ECO:0000256" key="2">
    <source>
        <dbReference type="ARBA" id="ARBA00012513"/>
    </source>
</evidence>
<keyword evidence="8 12" id="KW-0067">ATP-binding</keyword>
<dbReference type="OMA" id="EYYAPEW"/>
<reference evidence="14" key="2">
    <citation type="submission" date="2025-09" db="UniProtKB">
        <authorList>
            <consortium name="Ensembl"/>
        </authorList>
    </citation>
    <scope>IDENTIFICATION</scope>
</reference>
<feature type="domain" description="Protein kinase" evidence="13">
    <location>
        <begin position="1"/>
        <end position="240"/>
    </location>
</feature>
<dbReference type="Pfam" id="PF00069">
    <property type="entry name" value="Pkinase"/>
    <property type="match status" value="1"/>
</dbReference>
<dbReference type="GO" id="GO:0005737">
    <property type="term" value="C:cytoplasm"/>
    <property type="evidence" value="ECO:0007669"/>
    <property type="project" value="TreeGrafter"/>
</dbReference>
<dbReference type="SMART" id="SM00220">
    <property type="entry name" value="S_TKc"/>
    <property type="match status" value="1"/>
</dbReference>
<organism evidence="14 15">
    <name type="scientific">Gadus morhua</name>
    <name type="common">Atlantic cod</name>
    <dbReference type="NCBI Taxonomy" id="8049"/>
    <lineage>
        <taxon>Eukaryota</taxon>
        <taxon>Metazoa</taxon>
        <taxon>Chordata</taxon>
        <taxon>Craniata</taxon>
        <taxon>Vertebrata</taxon>
        <taxon>Euteleostomi</taxon>
        <taxon>Actinopterygii</taxon>
        <taxon>Neopterygii</taxon>
        <taxon>Teleostei</taxon>
        <taxon>Neoteleostei</taxon>
        <taxon>Acanthomorphata</taxon>
        <taxon>Zeiogadaria</taxon>
        <taxon>Gadariae</taxon>
        <taxon>Gadiformes</taxon>
        <taxon>Gadoidei</taxon>
        <taxon>Gadidae</taxon>
        <taxon>Gadus</taxon>
    </lineage>
</organism>
<keyword evidence="15" id="KW-1185">Reference proteome</keyword>
<protein>
    <recommendedName>
        <fullName evidence="2">non-specific serine/threonine protein kinase</fullName>
        <ecNumber evidence="2">2.7.11.1</ecNumber>
    </recommendedName>
</protein>
<name>A0A8C4YYL5_GADMO</name>
<dbReference type="EC" id="2.7.11.1" evidence="2"/>
<dbReference type="InterPro" id="IPR011009">
    <property type="entry name" value="Kinase-like_dom_sf"/>
</dbReference>
<sequence>HLGKGGCGSVWAGIRKQDDLRVRSDRPTCFPLEISLMLKVQGERGSASPGAAVLLLDWFELDQELILVQERPVPSTDLLHYMKRRCLEEQEAKMIMQQVIKAITDIHSKGVLHRDIKPENILIETGSDVPRVRIIDFGYGCLLHNGEHHQFSGTFRYCPPEWFKHQSYRAEPLNVWQVGVLAYFMLVGKHPFSTKKEIISKEPWIGRGLSPNCQEFVWSCLAKEPQERLPLDSLLAHPWTSLWTELNVAPPGPKRCQRHLWGAFACVIGAQNV</sequence>
<dbReference type="InterPro" id="IPR008271">
    <property type="entry name" value="Ser/Thr_kinase_AS"/>
</dbReference>
<proteinExistence type="inferred from homology"/>
<accession>A0A8C4YYL5</accession>
<feature type="binding site" evidence="12">
    <location>
        <begin position="2"/>
        <end position="10"/>
    </location>
    <ligand>
        <name>ATP</name>
        <dbReference type="ChEBI" id="CHEBI:30616"/>
    </ligand>
</feature>
<dbReference type="InterPro" id="IPR051138">
    <property type="entry name" value="PIM_Ser/Thr_kinase"/>
</dbReference>
<dbReference type="Gene3D" id="1.10.510.10">
    <property type="entry name" value="Transferase(Phosphotransferase) domain 1"/>
    <property type="match status" value="1"/>
</dbReference>
<feature type="binding site" evidence="12">
    <location>
        <position position="77"/>
    </location>
    <ligand>
        <name>ATP</name>
        <dbReference type="ChEBI" id="CHEBI:30616"/>
    </ligand>
</feature>
<evidence type="ECO:0000256" key="5">
    <source>
        <dbReference type="ARBA" id="ARBA00022679"/>
    </source>
</evidence>
<keyword evidence="3" id="KW-0723">Serine/threonine-protein kinase</keyword>
<dbReference type="GeneTree" id="ENSGT00950000182996"/>
<dbReference type="InterPro" id="IPR000719">
    <property type="entry name" value="Prot_kinase_dom"/>
</dbReference>
<evidence type="ECO:0000256" key="3">
    <source>
        <dbReference type="ARBA" id="ARBA00022527"/>
    </source>
</evidence>
<dbReference type="AlphaFoldDB" id="A0A8C4YYL5"/>
<dbReference type="Proteomes" id="UP000694546">
    <property type="component" value="Chromosome 8"/>
</dbReference>
<dbReference type="GO" id="GO:0004674">
    <property type="term" value="F:protein serine/threonine kinase activity"/>
    <property type="evidence" value="ECO:0007669"/>
    <property type="project" value="UniProtKB-KW"/>
</dbReference>
<evidence type="ECO:0000313" key="14">
    <source>
        <dbReference type="Ensembl" id="ENSGMOP00000003234.2"/>
    </source>
</evidence>
<dbReference type="PIRSF" id="PIRSF037993">
    <property type="entry name" value="STPK_Pim-1"/>
    <property type="match status" value="1"/>
</dbReference>
<reference evidence="14" key="1">
    <citation type="submission" date="2025-08" db="UniProtKB">
        <authorList>
            <consortium name="Ensembl"/>
        </authorList>
    </citation>
    <scope>IDENTIFICATION</scope>
</reference>
<keyword evidence="4" id="KW-0597">Phosphoprotein</keyword>
<feature type="binding site" evidence="12">
    <location>
        <position position="70"/>
    </location>
    <ligand>
        <name>ATP</name>
        <dbReference type="ChEBI" id="CHEBI:30616"/>
    </ligand>
</feature>
<dbReference type="GO" id="GO:0043066">
    <property type="term" value="P:negative regulation of apoptotic process"/>
    <property type="evidence" value="ECO:0007669"/>
    <property type="project" value="InterPro"/>
</dbReference>
<keyword evidence="7" id="KW-0418">Kinase</keyword>
<evidence type="ECO:0000256" key="1">
    <source>
        <dbReference type="ARBA" id="ARBA00005505"/>
    </source>
</evidence>
<dbReference type="PANTHER" id="PTHR22984">
    <property type="entry name" value="SERINE/THREONINE-PROTEIN KINASE PIM"/>
    <property type="match status" value="1"/>
</dbReference>
<dbReference type="GO" id="GO:0005524">
    <property type="term" value="F:ATP binding"/>
    <property type="evidence" value="ECO:0007669"/>
    <property type="project" value="UniProtKB-KW"/>
</dbReference>
<gene>
    <name evidence="14" type="primary">LOC115548304</name>
</gene>
<dbReference type="GO" id="GO:0007346">
    <property type="term" value="P:regulation of mitotic cell cycle"/>
    <property type="evidence" value="ECO:0007669"/>
    <property type="project" value="TreeGrafter"/>
</dbReference>
<comment type="catalytic activity">
    <reaction evidence="10">
        <text>L-seryl-[protein] + ATP = O-phospho-L-seryl-[protein] + ADP + H(+)</text>
        <dbReference type="Rhea" id="RHEA:17989"/>
        <dbReference type="Rhea" id="RHEA-COMP:9863"/>
        <dbReference type="Rhea" id="RHEA-COMP:11604"/>
        <dbReference type="ChEBI" id="CHEBI:15378"/>
        <dbReference type="ChEBI" id="CHEBI:29999"/>
        <dbReference type="ChEBI" id="CHEBI:30616"/>
        <dbReference type="ChEBI" id="CHEBI:83421"/>
        <dbReference type="ChEBI" id="CHEBI:456216"/>
        <dbReference type="EC" id="2.7.11.1"/>
    </reaction>
</comment>
<evidence type="ECO:0000256" key="6">
    <source>
        <dbReference type="ARBA" id="ARBA00022741"/>
    </source>
</evidence>
<evidence type="ECO:0000256" key="10">
    <source>
        <dbReference type="ARBA" id="ARBA00048679"/>
    </source>
</evidence>
<evidence type="ECO:0000256" key="9">
    <source>
        <dbReference type="ARBA" id="ARBA00047899"/>
    </source>
</evidence>
<dbReference type="PROSITE" id="PS00108">
    <property type="entry name" value="PROTEIN_KINASE_ST"/>
    <property type="match status" value="1"/>
</dbReference>
<keyword evidence="6" id="KW-0547">Nucleotide-binding</keyword>
<evidence type="ECO:0000256" key="7">
    <source>
        <dbReference type="ARBA" id="ARBA00022777"/>
    </source>
</evidence>
<evidence type="ECO:0000256" key="8">
    <source>
        <dbReference type="ARBA" id="ARBA00022840"/>
    </source>
</evidence>
<evidence type="ECO:0000256" key="12">
    <source>
        <dbReference type="PIRSR" id="PIRSR037993-2"/>
    </source>
</evidence>